<feature type="chain" id="PRO_5014405120" description="Sel1 repeat family protein" evidence="1">
    <location>
        <begin position="24"/>
        <end position="244"/>
    </location>
</feature>
<name>A0A2J0UAQ2_STEMA</name>
<feature type="signal peptide" evidence="1">
    <location>
        <begin position="1"/>
        <end position="23"/>
    </location>
</feature>
<evidence type="ECO:0000313" key="2">
    <source>
        <dbReference type="EMBL" id="PJL28141.1"/>
    </source>
</evidence>
<evidence type="ECO:0008006" key="4">
    <source>
        <dbReference type="Google" id="ProtNLM"/>
    </source>
</evidence>
<dbReference type="SMART" id="SM00671">
    <property type="entry name" value="SEL1"/>
    <property type="match status" value="1"/>
</dbReference>
<organism evidence="2 3">
    <name type="scientific">Stenotrophomonas maltophilia</name>
    <name type="common">Pseudomonas maltophilia</name>
    <name type="synonym">Xanthomonas maltophilia</name>
    <dbReference type="NCBI Taxonomy" id="40324"/>
    <lineage>
        <taxon>Bacteria</taxon>
        <taxon>Pseudomonadati</taxon>
        <taxon>Pseudomonadota</taxon>
        <taxon>Gammaproteobacteria</taxon>
        <taxon>Lysobacterales</taxon>
        <taxon>Lysobacteraceae</taxon>
        <taxon>Stenotrophomonas</taxon>
        <taxon>Stenotrophomonas maltophilia group</taxon>
    </lineage>
</organism>
<dbReference type="EMBL" id="NEQV01000004">
    <property type="protein sequence ID" value="PJL28141.1"/>
    <property type="molecule type" value="Genomic_DNA"/>
</dbReference>
<dbReference type="RefSeq" id="WP_238379896.1">
    <property type="nucleotide sequence ID" value="NZ_CBCPIZ010000035.1"/>
</dbReference>
<gene>
    <name evidence="2" type="ORF">B9Y64_12975</name>
</gene>
<accession>A0A2J0UAQ2</accession>
<dbReference type="SUPFAM" id="SSF81901">
    <property type="entry name" value="HCP-like"/>
    <property type="match status" value="1"/>
</dbReference>
<keyword evidence="1" id="KW-0732">Signal</keyword>
<protein>
    <recommendedName>
        <fullName evidence="4">Sel1 repeat family protein</fullName>
    </recommendedName>
</protein>
<evidence type="ECO:0000256" key="1">
    <source>
        <dbReference type="SAM" id="SignalP"/>
    </source>
</evidence>
<dbReference type="Proteomes" id="UP000230167">
    <property type="component" value="Unassembled WGS sequence"/>
</dbReference>
<sequence length="244" mass="27109">MTRACQAIAAFALALLAPGYAAASACTPDPAASIPSALLTEGFLQAHPDLYWRDLGQLSWRRGKPAQARVRFQRASLYADKVSQSLVARMYQEGIGIDADPVLAYIWMDLAAERGYRDLLVERERYWQRLDAGQRQRVLAEGPALYAQYGDAVAKPRMETVLRTARNAMTGSRTGFVNPGLRMALGEGPEADRPVTGDDYYRDAFWEPAAYWCLQEQIWQNTRLRPSIEIGAPRQIRDGGPGGD</sequence>
<dbReference type="AlphaFoldDB" id="A0A2J0UAQ2"/>
<comment type="caution">
    <text evidence="2">The sequence shown here is derived from an EMBL/GenBank/DDBJ whole genome shotgun (WGS) entry which is preliminary data.</text>
</comment>
<dbReference type="InterPro" id="IPR006597">
    <property type="entry name" value="Sel1-like"/>
</dbReference>
<reference evidence="2 3" key="1">
    <citation type="journal article" date="2017" name="Front. Microbiol.">
        <title>Double-Face Meets the Bacterial World: The Opportunistic Pathogen Stenotrophomonas maltophilia.</title>
        <authorList>
            <person name="Lira F."/>
            <person name="Berg G."/>
            <person name="Martinez J.L."/>
        </authorList>
    </citation>
    <scope>NUCLEOTIDE SEQUENCE [LARGE SCALE GENOMIC DNA]</scope>
    <source>
        <strain evidence="2 3">EA1</strain>
    </source>
</reference>
<evidence type="ECO:0000313" key="3">
    <source>
        <dbReference type="Proteomes" id="UP000230167"/>
    </source>
</evidence>
<dbReference type="Gene3D" id="1.25.40.10">
    <property type="entry name" value="Tetratricopeptide repeat domain"/>
    <property type="match status" value="1"/>
</dbReference>
<dbReference type="InterPro" id="IPR011990">
    <property type="entry name" value="TPR-like_helical_dom_sf"/>
</dbReference>
<dbReference type="PROSITE" id="PS51257">
    <property type="entry name" value="PROKAR_LIPOPROTEIN"/>
    <property type="match status" value="1"/>
</dbReference>
<proteinExistence type="predicted"/>